<dbReference type="SMART" id="SM00530">
    <property type="entry name" value="HTH_XRE"/>
    <property type="match status" value="1"/>
</dbReference>
<evidence type="ECO:0000313" key="5">
    <source>
        <dbReference type="Proteomes" id="UP000327179"/>
    </source>
</evidence>
<dbReference type="EMBL" id="CP043311">
    <property type="protein sequence ID" value="QEY62542.1"/>
    <property type="molecule type" value="Genomic_DNA"/>
</dbReference>
<dbReference type="RefSeq" id="WP_151133197.1">
    <property type="nucleotide sequence ID" value="NZ_CP043311.1"/>
</dbReference>
<dbReference type="Pfam" id="PF01381">
    <property type="entry name" value="HTH_3"/>
    <property type="match status" value="1"/>
</dbReference>
<dbReference type="GO" id="GO:0003677">
    <property type="term" value="F:DNA binding"/>
    <property type="evidence" value="ECO:0007669"/>
    <property type="project" value="UniProtKB-KW"/>
</dbReference>
<dbReference type="PANTHER" id="PTHR46558">
    <property type="entry name" value="TRACRIPTIONAL REGULATORY PROTEIN-RELATED-RELATED"/>
    <property type="match status" value="1"/>
</dbReference>
<dbReference type="Proteomes" id="UP000327179">
    <property type="component" value="Chromosome"/>
</dbReference>
<dbReference type="AlphaFoldDB" id="A0A5J6QLM7"/>
<dbReference type="SUPFAM" id="SSF47413">
    <property type="entry name" value="lambda repressor-like DNA-binding domains"/>
    <property type="match status" value="1"/>
</dbReference>
<sequence length="155" mass="17415">MTNFVDFAERLVWFRAEAGMTQRELAEKSGVSLPQITRYESGKSTPRLSAVMKLAKALNVEIDAFTKTRIEQGLKKVVLTGSESGQEDIHIVVPSELMDRIYDAAEESGMPLDDAFNFILGNMIKRDAIAAGKEWTDEDEESTFGWLRKKPKTEP</sequence>
<proteinExistence type="predicted"/>
<dbReference type="CDD" id="cd00093">
    <property type="entry name" value="HTH_XRE"/>
    <property type="match status" value="1"/>
</dbReference>
<protein>
    <submittedName>
        <fullName evidence="4">Helix-turn-helix domain-containing protein</fullName>
    </submittedName>
</protein>
<feature type="region of interest" description="Disordered" evidence="2">
    <location>
        <begin position="135"/>
        <end position="155"/>
    </location>
</feature>
<keyword evidence="5" id="KW-1185">Reference proteome</keyword>
<evidence type="ECO:0000259" key="3">
    <source>
        <dbReference type="PROSITE" id="PS50943"/>
    </source>
</evidence>
<dbReference type="InterPro" id="IPR001387">
    <property type="entry name" value="Cro/C1-type_HTH"/>
</dbReference>
<evidence type="ECO:0000256" key="2">
    <source>
        <dbReference type="SAM" id="MobiDB-lite"/>
    </source>
</evidence>
<dbReference type="PANTHER" id="PTHR46558:SF4">
    <property type="entry name" value="DNA-BIDING PHAGE PROTEIN"/>
    <property type="match status" value="1"/>
</dbReference>
<reference evidence="4 5" key="1">
    <citation type="submission" date="2019-08" db="EMBL/GenBank/DDBJ databases">
        <title>Whole-genome Sequencing of e-waste polymer degrading bacterium Pseudomonas sp. strain PE08.</title>
        <authorList>
            <person name="Kirdat K."/>
            <person name="Debbarma P."/>
            <person name="Narawade N."/>
            <person name="Suyal D."/>
            <person name="Thorat V."/>
            <person name="Shouche Y."/>
            <person name="Goel R."/>
            <person name="Yadav A."/>
        </authorList>
    </citation>
    <scope>NUCLEOTIDE SEQUENCE [LARGE SCALE GENOMIC DNA]</scope>
    <source>
        <strain evidence="4 5">PE08</strain>
    </source>
</reference>
<dbReference type="KEGG" id="plal:FXN65_10820"/>
<dbReference type="Gene3D" id="1.10.260.40">
    <property type="entry name" value="lambda repressor-like DNA-binding domains"/>
    <property type="match status" value="1"/>
</dbReference>
<dbReference type="PROSITE" id="PS50943">
    <property type="entry name" value="HTH_CROC1"/>
    <property type="match status" value="1"/>
</dbReference>
<gene>
    <name evidence="4" type="ORF">FXN65_10820</name>
</gene>
<feature type="domain" description="HTH cro/C1-type" evidence="3">
    <location>
        <begin position="15"/>
        <end position="65"/>
    </location>
</feature>
<accession>A0A5J6QLM7</accession>
<evidence type="ECO:0000313" key="4">
    <source>
        <dbReference type="EMBL" id="QEY62542.1"/>
    </source>
</evidence>
<name>A0A5J6QLM7_9GAMM</name>
<dbReference type="InterPro" id="IPR010982">
    <property type="entry name" value="Lambda_DNA-bd_dom_sf"/>
</dbReference>
<organism evidence="4 5">
    <name type="scientific">Metapseudomonas lalkuanensis</name>
    <dbReference type="NCBI Taxonomy" id="2604832"/>
    <lineage>
        <taxon>Bacteria</taxon>
        <taxon>Pseudomonadati</taxon>
        <taxon>Pseudomonadota</taxon>
        <taxon>Gammaproteobacteria</taxon>
        <taxon>Pseudomonadales</taxon>
        <taxon>Pseudomonadaceae</taxon>
        <taxon>Metapseudomonas</taxon>
    </lineage>
</organism>
<evidence type="ECO:0000256" key="1">
    <source>
        <dbReference type="ARBA" id="ARBA00023125"/>
    </source>
</evidence>
<keyword evidence="1" id="KW-0238">DNA-binding</keyword>